<dbReference type="Proteomes" id="UP000269015">
    <property type="component" value="Chromosome"/>
</dbReference>
<gene>
    <name evidence="1" type="ORF">EG352_07600</name>
</gene>
<reference evidence="1 2" key="1">
    <citation type="submission" date="2018-11" db="EMBL/GenBank/DDBJ databases">
        <title>Proposal to divide the Flavobacteriaceae and reorganize its genera based on Amino Acid Identity values calculated from whole genome sequences.</title>
        <authorList>
            <person name="Nicholson A.C."/>
            <person name="Gulvik C.A."/>
            <person name="Whitney A.M."/>
            <person name="Humrighouse B.W."/>
            <person name="Bell M."/>
            <person name="Holmes B."/>
            <person name="Steigerwalt A.G."/>
            <person name="Villarma A."/>
            <person name="Sheth M."/>
            <person name="Batra D."/>
            <person name="Pryor J."/>
            <person name="Bernardet J.-F."/>
            <person name="Hugo C."/>
            <person name="Kampfer P."/>
            <person name="Newman J."/>
            <person name="McQuiston J.R."/>
        </authorList>
    </citation>
    <scope>NUCLEOTIDE SEQUENCE [LARGE SCALE GENOMIC DNA]</scope>
    <source>
        <strain evidence="1 2">H5559</strain>
    </source>
</reference>
<evidence type="ECO:0000313" key="1">
    <source>
        <dbReference type="EMBL" id="AZB17642.1"/>
    </source>
</evidence>
<accession>A0AAD0YUY1</accession>
<name>A0AAD0YUY1_CHRID</name>
<sequence>MKGKFYQYLCSLLFALLTVLGWYYGQLQQYVSVENNNELGFHFTTDICSTCDKSTDTSFVLIKEHEGQDLYNISRPHYSKLRANLSENDSENDENVETPGASGLALLLRGDFWRLISSFVITFHDKQNAVSFAHSEHLIIPYDDLYIQYRVIRL</sequence>
<dbReference type="EMBL" id="CP033930">
    <property type="protein sequence ID" value="AZB17642.1"/>
    <property type="molecule type" value="Genomic_DNA"/>
</dbReference>
<proteinExistence type="predicted"/>
<organism evidence="1 2">
    <name type="scientific">Chryseobacterium indologenes</name>
    <name type="common">Flavobacterium indologenes</name>
    <dbReference type="NCBI Taxonomy" id="253"/>
    <lineage>
        <taxon>Bacteria</taxon>
        <taxon>Pseudomonadati</taxon>
        <taxon>Bacteroidota</taxon>
        <taxon>Flavobacteriia</taxon>
        <taxon>Flavobacteriales</taxon>
        <taxon>Weeksellaceae</taxon>
        <taxon>Chryseobacterium group</taxon>
        <taxon>Chryseobacterium</taxon>
    </lineage>
</organism>
<dbReference type="AlphaFoldDB" id="A0AAD0YUY1"/>
<evidence type="ECO:0000313" key="2">
    <source>
        <dbReference type="Proteomes" id="UP000269015"/>
    </source>
</evidence>
<protein>
    <submittedName>
        <fullName evidence="1">Uncharacterized protein</fullName>
    </submittedName>
</protein>